<feature type="region of interest" description="Disordered" evidence="1">
    <location>
        <begin position="505"/>
        <end position="532"/>
    </location>
</feature>
<feature type="signal peptide" evidence="3">
    <location>
        <begin position="1"/>
        <end position="27"/>
    </location>
</feature>
<dbReference type="Proteomes" id="UP001628179">
    <property type="component" value="Unassembled WGS sequence"/>
</dbReference>
<evidence type="ECO:0000256" key="2">
    <source>
        <dbReference type="SAM" id="Phobius"/>
    </source>
</evidence>
<accession>A0ABQ0GP85</accession>
<dbReference type="GeneID" id="98180503"/>
<feature type="chain" id="PRO_5045356087" evidence="3">
    <location>
        <begin position="28"/>
        <end position="532"/>
    </location>
</feature>
<dbReference type="EMBL" id="BAAFSV010000005">
    <property type="protein sequence ID" value="GAB1319551.1"/>
    <property type="molecule type" value="Genomic_DNA"/>
</dbReference>
<proteinExistence type="predicted"/>
<evidence type="ECO:0000256" key="1">
    <source>
        <dbReference type="SAM" id="MobiDB-lite"/>
    </source>
</evidence>
<feature type="region of interest" description="Disordered" evidence="1">
    <location>
        <begin position="282"/>
        <end position="301"/>
    </location>
</feature>
<evidence type="ECO:0000256" key="3">
    <source>
        <dbReference type="SAM" id="SignalP"/>
    </source>
</evidence>
<keyword evidence="2" id="KW-1133">Transmembrane helix</keyword>
<feature type="region of interest" description="Disordered" evidence="1">
    <location>
        <begin position="200"/>
        <end position="245"/>
    </location>
</feature>
<feature type="region of interest" description="Disordered" evidence="1">
    <location>
        <begin position="366"/>
        <end position="386"/>
    </location>
</feature>
<reference evidence="4 5" key="1">
    <citation type="submission" date="2024-09" db="EMBL/GenBank/DDBJ databases">
        <title>Itraconazole resistance in Madurella fahalii resulting from another homologue of gene encoding cytochrome P450 14-alpha sterol demethylase (CYP51).</title>
        <authorList>
            <person name="Yoshioka I."/>
            <person name="Fahal A.H."/>
            <person name="Kaneko S."/>
            <person name="Yaguchi T."/>
        </authorList>
    </citation>
    <scope>NUCLEOTIDE SEQUENCE [LARGE SCALE GENOMIC DNA]</scope>
    <source>
        <strain evidence="4 5">IFM 68171</strain>
    </source>
</reference>
<evidence type="ECO:0000313" key="5">
    <source>
        <dbReference type="Proteomes" id="UP001628179"/>
    </source>
</evidence>
<keyword evidence="2" id="KW-0812">Transmembrane</keyword>
<feature type="compositionally biased region" description="Polar residues" evidence="1">
    <location>
        <begin position="370"/>
        <end position="383"/>
    </location>
</feature>
<feature type="compositionally biased region" description="Polar residues" evidence="1">
    <location>
        <begin position="508"/>
        <end position="523"/>
    </location>
</feature>
<gene>
    <name evidence="4" type="ORF">MFIFM68171_09761</name>
</gene>
<keyword evidence="2" id="KW-0472">Membrane</keyword>
<dbReference type="CDD" id="cd12087">
    <property type="entry name" value="TM_EGFR-like"/>
    <property type="match status" value="1"/>
</dbReference>
<keyword evidence="5" id="KW-1185">Reference proteome</keyword>
<organism evidence="4 5">
    <name type="scientific">Madurella fahalii</name>
    <dbReference type="NCBI Taxonomy" id="1157608"/>
    <lineage>
        <taxon>Eukaryota</taxon>
        <taxon>Fungi</taxon>
        <taxon>Dikarya</taxon>
        <taxon>Ascomycota</taxon>
        <taxon>Pezizomycotina</taxon>
        <taxon>Sordariomycetes</taxon>
        <taxon>Sordariomycetidae</taxon>
        <taxon>Sordariales</taxon>
        <taxon>Sordariales incertae sedis</taxon>
        <taxon>Madurella</taxon>
    </lineage>
</organism>
<dbReference type="RefSeq" id="XP_070921281.1">
    <property type="nucleotide sequence ID" value="XM_071065180.1"/>
</dbReference>
<name>A0ABQ0GP85_9PEZI</name>
<feature type="compositionally biased region" description="Low complexity" evidence="1">
    <location>
        <begin position="200"/>
        <end position="231"/>
    </location>
</feature>
<sequence>MRADLFGRLPRPTALLLLTSVFELSSAHVLHAFARQTQAPTTTIPYHALNVVSWPLLPTPPPVDLFALGRRQENTICGYINGDSAIPATCSAGSHCALDTENNVVGCCPDGEAACTAGVFTGCVDANSGPQTEVNPYVFSCLGSDVCYKNIFDGGFSQFGCGTASDLAATVVATASGITLTRPTVTVSYSQGISTLSEPTTLGTITNTRTSTSSTSSRTPSSSASSSTDRTNSAGTSSPSPTVVPATASRTGAIVGGTIGGLAVLIALIALAFFFLRRRNSNVRQGPGPGGIRTKNISPPEGGIGTGFVALAQDSEAFETGPGPTYHPHPNPNPMTMAMAMNRGGAAPAATGINALPPLATIPLPPMPFQNDTSPGDDQQISPYTYGGAISAGAATSHSSYPPTTAGSSDGGGFGGGSGSGYLYPGPQQQYPAAYVGGGMRQFESDQVPLTREIDDFSQGFSAALGRIGEEDEEDEEGVGSIVAPTTTATTAAAAAAAAAAGGDLTDSHQSVGSERPLWQQNRRQSRNLMWM</sequence>
<feature type="transmembrane region" description="Helical" evidence="2">
    <location>
        <begin position="253"/>
        <end position="276"/>
    </location>
</feature>
<keyword evidence="3" id="KW-0732">Signal</keyword>
<evidence type="ECO:0000313" key="4">
    <source>
        <dbReference type="EMBL" id="GAB1319551.1"/>
    </source>
</evidence>
<feature type="compositionally biased region" description="Polar residues" evidence="1">
    <location>
        <begin position="232"/>
        <end position="241"/>
    </location>
</feature>
<comment type="caution">
    <text evidence="4">The sequence shown here is derived from an EMBL/GenBank/DDBJ whole genome shotgun (WGS) entry which is preliminary data.</text>
</comment>
<protein>
    <submittedName>
        <fullName evidence="4">Mid2 domain-containing protein</fullName>
    </submittedName>
</protein>